<gene>
    <name evidence="2" type="ORF">PSQ19_06075</name>
</gene>
<reference evidence="2 3" key="1">
    <citation type="submission" date="2023-02" db="EMBL/GenBank/DDBJ databases">
        <title>Devosia algicola sp. nov., isolated from the phycosphere of marine algae.</title>
        <authorList>
            <person name="Kim J.M."/>
            <person name="Lee J.K."/>
            <person name="Choi B.J."/>
            <person name="Bayburt H."/>
            <person name="Jeon C.O."/>
        </authorList>
    </citation>
    <scope>NUCLEOTIDE SEQUENCE [LARGE SCALE GENOMIC DNA]</scope>
    <source>
        <strain evidence="2 3">G20-9</strain>
    </source>
</reference>
<evidence type="ECO:0000313" key="3">
    <source>
        <dbReference type="Proteomes" id="UP001220530"/>
    </source>
</evidence>
<evidence type="ECO:0000313" key="2">
    <source>
        <dbReference type="EMBL" id="WDR03635.1"/>
    </source>
</evidence>
<dbReference type="EMBL" id="CP118246">
    <property type="protein sequence ID" value="WDR03635.1"/>
    <property type="molecule type" value="Genomic_DNA"/>
</dbReference>
<dbReference type="RefSeq" id="WP_282220025.1">
    <property type="nucleotide sequence ID" value="NZ_CP118246.1"/>
</dbReference>
<feature type="region of interest" description="Disordered" evidence="1">
    <location>
        <begin position="1"/>
        <end position="23"/>
    </location>
</feature>
<accession>A0ABY7YQN1</accession>
<feature type="compositionally biased region" description="Basic and acidic residues" evidence="1">
    <location>
        <begin position="1"/>
        <end position="10"/>
    </location>
</feature>
<dbReference type="Proteomes" id="UP001220530">
    <property type="component" value="Chromosome"/>
</dbReference>
<proteinExistence type="predicted"/>
<name>A0ABY7YQN1_9HYPH</name>
<protein>
    <submittedName>
        <fullName evidence="2">Uncharacterized protein</fullName>
    </submittedName>
</protein>
<sequence>MARGGKRDGAGRPAGAATKRTREIADKAAASGITPLDYMLRILQDETQAVDKRMWAAEKAAPYVHPKLASVEHAGKDGGDIGISFKTVYEAAPK</sequence>
<keyword evidence="3" id="KW-1185">Reference proteome</keyword>
<organism evidence="2 3">
    <name type="scientific">Devosia algicola</name>
    <dbReference type="NCBI Taxonomy" id="3026418"/>
    <lineage>
        <taxon>Bacteria</taxon>
        <taxon>Pseudomonadati</taxon>
        <taxon>Pseudomonadota</taxon>
        <taxon>Alphaproteobacteria</taxon>
        <taxon>Hyphomicrobiales</taxon>
        <taxon>Devosiaceae</taxon>
        <taxon>Devosia</taxon>
    </lineage>
</organism>
<evidence type="ECO:0000256" key="1">
    <source>
        <dbReference type="SAM" id="MobiDB-lite"/>
    </source>
</evidence>